<feature type="compositionally biased region" description="Low complexity" evidence="1">
    <location>
        <begin position="329"/>
        <end position="343"/>
    </location>
</feature>
<evidence type="ECO:0000313" key="3">
    <source>
        <dbReference type="Proteomes" id="UP001189429"/>
    </source>
</evidence>
<feature type="region of interest" description="Disordered" evidence="1">
    <location>
        <begin position="315"/>
        <end position="350"/>
    </location>
</feature>
<feature type="compositionally biased region" description="Low complexity" evidence="1">
    <location>
        <begin position="16"/>
        <end position="27"/>
    </location>
</feature>
<proteinExistence type="predicted"/>
<evidence type="ECO:0000256" key="1">
    <source>
        <dbReference type="SAM" id="MobiDB-lite"/>
    </source>
</evidence>
<sequence length="350" mass="35468">MPNLRLAEDDGRAPARRAGGAAAGLRAMGSQEAPCTGAPGPGACRVERRPLPAGPAAAGAPGASRRGPLAGRWVVVSEAGDCLVDCPAEADAAEESLPLATLCPLAAAVLQFVAAACAHEGRQHAPTWPPTHAFAFSGLLLVACGADGFAVAAARTLPDADAESPEYEMLEATLRYKALELHASLRGAAGGALRAAAAASGRAREAQLGAYSLGSMLEPGGPEAAAPCATELAPRAAAAVQDLIMNALRATYAGALTDALDALDTEEPLCGALRRRPIPPAAMLCVRCWAGGGGYPPPPPPHPGGAGRAVFSCPRHRSRGGARRPPRRLAPAAAGRPGAARLRVVARRHR</sequence>
<evidence type="ECO:0000313" key="2">
    <source>
        <dbReference type="EMBL" id="CAK0846052.1"/>
    </source>
</evidence>
<accession>A0ABN9TJE1</accession>
<organism evidence="2 3">
    <name type="scientific">Prorocentrum cordatum</name>
    <dbReference type="NCBI Taxonomy" id="2364126"/>
    <lineage>
        <taxon>Eukaryota</taxon>
        <taxon>Sar</taxon>
        <taxon>Alveolata</taxon>
        <taxon>Dinophyceae</taxon>
        <taxon>Prorocentrales</taxon>
        <taxon>Prorocentraceae</taxon>
        <taxon>Prorocentrum</taxon>
    </lineage>
</organism>
<name>A0ABN9TJE1_9DINO</name>
<comment type="caution">
    <text evidence="2">The sequence shown here is derived from an EMBL/GenBank/DDBJ whole genome shotgun (WGS) entry which is preliminary data.</text>
</comment>
<gene>
    <name evidence="2" type="ORF">PCOR1329_LOCUS39659</name>
</gene>
<reference evidence="2" key="1">
    <citation type="submission" date="2023-10" db="EMBL/GenBank/DDBJ databases">
        <authorList>
            <person name="Chen Y."/>
            <person name="Shah S."/>
            <person name="Dougan E. K."/>
            <person name="Thang M."/>
            <person name="Chan C."/>
        </authorList>
    </citation>
    <scope>NUCLEOTIDE SEQUENCE [LARGE SCALE GENOMIC DNA]</scope>
</reference>
<dbReference type="Proteomes" id="UP001189429">
    <property type="component" value="Unassembled WGS sequence"/>
</dbReference>
<keyword evidence="3" id="KW-1185">Reference proteome</keyword>
<dbReference type="EMBL" id="CAUYUJ010014789">
    <property type="protein sequence ID" value="CAK0846052.1"/>
    <property type="molecule type" value="Genomic_DNA"/>
</dbReference>
<feature type="compositionally biased region" description="Basic and acidic residues" evidence="1">
    <location>
        <begin position="1"/>
        <end position="13"/>
    </location>
</feature>
<feature type="compositionally biased region" description="Basic residues" evidence="1">
    <location>
        <begin position="315"/>
        <end position="327"/>
    </location>
</feature>
<protein>
    <submittedName>
        <fullName evidence="2">Uncharacterized protein</fullName>
    </submittedName>
</protein>
<feature type="region of interest" description="Disordered" evidence="1">
    <location>
        <begin position="1"/>
        <end position="49"/>
    </location>
</feature>